<dbReference type="GO" id="GO:0006264">
    <property type="term" value="P:mitochondrial DNA replication"/>
    <property type="evidence" value="ECO:0007669"/>
    <property type="project" value="TreeGrafter"/>
</dbReference>
<dbReference type="GO" id="GO:0009411">
    <property type="term" value="P:response to UV"/>
    <property type="evidence" value="ECO:0007669"/>
    <property type="project" value="TreeGrafter"/>
</dbReference>
<sequence length="650" mass="72340">MSLLQTIQQLRPIKKRKVQPDAETSSPPPEPSRNLQRFEEDNGDAYPAAAHPADTVVCPEAKSQLRASPESKQPEAAPDLSSAGSSKPHDAQDSAFSAGESSAGPPEKKKLSTASFYTSNRARSSAVDRKIEAYLRGAQQILRGKDAAYVIKSFPLQEPAFQFADQHAAASQLRIFSVEKSSDGKRSFMAASYGRFWDQYELLNPLERHHYEIIREGLPCHLYLDLEYQVAYNPTADGDGMIQQLLRCIRSALKDMFGLELDHSWVYELDSSSSTKFSRHLIIRIPGMAFCSNIHAGCLVARALEIAASDGESLPDLQIHQDPDGKQASFVDTGVYTRNRAMRLIHSSKAGKTSTLQNTGRFGGASKTSHEMFIRTLICNVEPDCRLLECFEDADGWDTSLSLKYPALRPSIRQPASAHASSSTGPCPFPELEHFICRVSHQAGGLVGVRSWVVWQAEGLLLFNMKGTRWCGNVQREHRSNGIFFVIDLQASVWYQKCYDPECRLYRSEAMPLPLQLAAQLSCIPKTPASAISKPQQQQQHHHQRQHEERDLLLSHSPARLFHAGMKLTAAAAHGRLAVAADVKMTDTVPAHPGRIHVHMAYVYEMCFCTLEQDRFLVVIVAQQGYWIDLITCFHLGPECRAVQSSLTLP</sequence>
<dbReference type="PANTHER" id="PTHR31399:SF0">
    <property type="entry name" value="DNA-DIRECTED PRIMASE_POLYMERASE PROTEIN"/>
    <property type="match status" value="1"/>
</dbReference>
<protein>
    <recommendedName>
        <fullName evidence="1">DNA-directed primase/polymerase protein</fullName>
        <ecNumber evidence="3">2.7.7.102</ecNumber>
    </recommendedName>
</protein>
<comment type="catalytic activity">
    <reaction evidence="2">
        <text>ssDNA + n NTP = ssDNA/pppN(pN)n-1 hybrid + (n-1) diphosphate.</text>
        <dbReference type="EC" id="2.7.7.102"/>
    </reaction>
</comment>
<dbReference type="Proteomes" id="UP001438707">
    <property type="component" value="Unassembled WGS sequence"/>
</dbReference>
<dbReference type="GO" id="GO:0005759">
    <property type="term" value="C:mitochondrial matrix"/>
    <property type="evidence" value="ECO:0007669"/>
    <property type="project" value="TreeGrafter"/>
</dbReference>
<evidence type="ECO:0000313" key="7">
    <source>
        <dbReference type="Proteomes" id="UP001438707"/>
    </source>
</evidence>
<evidence type="ECO:0000256" key="5">
    <source>
        <dbReference type="SAM" id="MobiDB-lite"/>
    </source>
</evidence>
<feature type="region of interest" description="Disordered" evidence="5">
    <location>
        <begin position="1"/>
        <end position="116"/>
    </location>
</feature>
<comment type="caution">
    <text evidence="6">The sequence shown here is derived from an EMBL/GenBank/DDBJ whole genome shotgun (WGS) entry which is preliminary data.</text>
</comment>
<comment type="catalytic activity">
    <reaction evidence="4">
        <text>DNA(n) + a 2'-deoxyribonucleoside 5'-triphosphate = DNA(n+1) + diphosphate</text>
        <dbReference type="Rhea" id="RHEA:22508"/>
        <dbReference type="Rhea" id="RHEA-COMP:17339"/>
        <dbReference type="Rhea" id="RHEA-COMP:17340"/>
        <dbReference type="ChEBI" id="CHEBI:33019"/>
        <dbReference type="ChEBI" id="CHEBI:61560"/>
        <dbReference type="ChEBI" id="CHEBI:173112"/>
        <dbReference type="EC" id="2.7.7.7"/>
    </reaction>
    <physiologicalReaction direction="left-to-right" evidence="4">
        <dbReference type="Rhea" id="RHEA:22509"/>
    </physiologicalReaction>
</comment>
<dbReference type="GO" id="GO:0042276">
    <property type="term" value="P:error-prone translesion synthesis"/>
    <property type="evidence" value="ECO:0007669"/>
    <property type="project" value="InterPro"/>
</dbReference>
<dbReference type="GO" id="GO:0003887">
    <property type="term" value="F:DNA-directed DNA polymerase activity"/>
    <property type="evidence" value="ECO:0007669"/>
    <property type="project" value="UniProtKB-EC"/>
</dbReference>
<dbReference type="Pfam" id="PF03121">
    <property type="entry name" value="Herpes_UL52"/>
    <property type="match status" value="1"/>
</dbReference>
<gene>
    <name evidence="6" type="ORF">WJX74_005824</name>
</gene>
<evidence type="ECO:0000256" key="2">
    <source>
        <dbReference type="ARBA" id="ARBA00044677"/>
    </source>
</evidence>
<accession>A0AAW1RDA7</accession>
<evidence type="ECO:0000256" key="3">
    <source>
        <dbReference type="ARBA" id="ARBA00044768"/>
    </source>
</evidence>
<evidence type="ECO:0000256" key="4">
    <source>
        <dbReference type="ARBA" id="ARBA00047303"/>
    </source>
</evidence>
<dbReference type="GO" id="GO:0003682">
    <property type="term" value="F:chromatin binding"/>
    <property type="evidence" value="ECO:0007669"/>
    <property type="project" value="TreeGrafter"/>
</dbReference>
<reference evidence="6 7" key="1">
    <citation type="journal article" date="2024" name="Nat. Commun.">
        <title>Phylogenomics reveals the evolutionary origins of lichenization in chlorophyte algae.</title>
        <authorList>
            <person name="Puginier C."/>
            <person name="Libourel C."/>
            <person name="Otte J."/>
            <person name="Skaloud P."/>
            <person name="Haon M."/>
            <person name="Grisel S."/>
            <person name="Petersen M."/>
            <person name="Berrin J.G."/>
            <person name="Delaux P.M."/>
            <person name="Dal Grande F."/>
            <person name="Keller J."/>
        </authorList>
    </citation>
    <scope>NUCLEOTIDE SEQUENCE [LARGE SCALE GENOMIC DNA]</scope>
    <source>
        <strain evidence="6 7">SAG 2145</strain>
    </source>
</reference>
<dbReference type="InterPro" id="IPR044917">
    <property type="entry name" value="PRIMPOL"/>
</dbReference>
<proteinExistence type="predicted"/>
<dbReference type="AlphaFoldDB" id="A0AAW1RDA7"/>
<keyword evidence="7" id="KW-1185">Reference proteome</keyword>
<evidence type="ECO:0000256" key="1">
    <source>
        <dbReference type="ARBA" id="ARBA00026139"/>
    </source>
</evidence>
<name>A0AAW1RDA7_9CHLO</name>
<organism evidence="6 7">
    <name type="scientific">Apatococcus lobatus</name>
    <dbReference type="NCBI Taxonomy" id="904363"/>
    <lineage>
        <taxon>Eukaryota</taxon>
        <taxon>Viridiplantae</taxon>
        <taxon>Chlorophyta</taxon>
        <taxon>core chlorophytes</taxon>
        <taxon>Trebouxiophyceae</taxon>
        <taxon>Chlorellales</taxon>
        <taxon>Chlorellaceae</taxon>
        <taxon>Apatococcus</taxon>
    </lineage>
</organism>
<evidence type="ECO:0000313" key="6">
    <source>
        <dbReference type="EMBL" id="KAK9831167.1"/>
    </source>
</evidence>
<dbReference type="GO" id="GO:0005634">
    <property type="term" value="C:nucleus"/>
    <property type="evidence" value="ECO:0007669"/>
    <property type="project" value="TreeGrafter"/>
</dbReference>
<dbReference type="GO" id="GO:0031297">
    <property type="term" value="P:replication fork processing"/>
    <property type="evidence" value="ECO:0007669"/>
    <property type="project" value="TreeGrafter"/>
</dbReference>
<dbReference type="EMBL" id="JALJOS010000014">
    <property type="protein sequence ID" value="KAK9831167.1"/>
    <property type="molecule type" value="Genomic_DNA"/>
</dbReference>
<dbReference type="PANTHER" id="PTHR31399">
    <property type="entry name" value="DNA-DIRECTED PRIMASE / POLYMERASE PROTEIN"/>
    <property type="match status" value="1"/>
</dbReference>
<dbReference type="EC" id="2.7.7.102" evidence="3"/>